<dbReference type="InterPro" id="IPR011990">
    <property type="entry name" value="TPR-like_helical_dom_sf"/>
</dbReference>
<dbReference type="PROSITE" id="PS50293">
    <property type="entry name" value="TPR_REGION"/>
    <property type="match status" value="1"/>
</dbReference>
<feature type="repeat" description="TPR" evidence="3">
    <location>
        <begin position="152"/>
        <end position="185"/>
    </location>
</feature>
<organism evidence="4 5">
    <name type="scientific">Syntrophotalea acetylenivorans</name>
    <dbReference type="NCBI Taxonomy" id="1842532"/>
    <lineage>
        <taxon>Bacteria</taxon>
        <taxon>Pseudomonadati</taxon>
        <taxon>Thermodesulfobacteriota</taxon>
        <taxon>Desulfuromonadia</taxon>
        <taxon>Desulfuromonadales</taxon>
        <taxon>Syntrophotaleaceae</taxon>
        <taxon>Syntrophotalea</taxon>
    </lineage>
</organism>
<evidence type="ECO:0000313" key="4">
    <source>
        <dbReference type="EMBL" id="APG28948.1"/>
    </source>
</evidence>
<evidence type="ECO:0000256" key="1">
    <source>
        <dbReference type="ARBA" id="ARBA00022737"/>
    </source>
</evidence>
<protein>
    <submittedName>
        <fullName evidence="4">Uncharacterized protein</fullName>
    </submittedName>
</protein>
<dbReference type="Gene3D" id="1.25.40.10">
    <property type="entry name" value="Tetratricopeptide repeat domain"/>
    <property type="match status" value="2"/>
</dbReference>
<keyword evidence="5" id="KW-1185">Reference proteome</keyword>
<sequence>MVGCVEPQKDTPQQDVHYILGVSYLQEGNASRALQEFHQAYEVDAHNPDVLVGLGRAYQLKGAFSEAESFYLKALKERPDDPLIENNLGALYLDLQRPDDAIHYFGKAASNLMFASSEVSLTGLGFAHFQKLEYLEAIQAYREALVQNPRYAQAHLRLGETYYAMGKTDRAVGEFQQSLKLNGNNPFTHFQLGLAYMKLNNPTEAAQYFRNVVRLAPSSDLGEQADHYLELLQ</sequence>
<dbReference type="PANTHER" id="PTHR45586:SF1">
    <property type="entry name" value="LIPOPOLYSACCHARIDE ASSEMBLY PROTEIN B"/>
    <property type="match status" value="1"/>
</dbReference>
<reference evidence="4 5" key="1">
    <citation type="journal article" date="2017" name="Genome Announc.">
        <title>Complete Genome Sequences of Two Acetylene-Fermenting Pelobacter acetylenicus Strains.</title>
        <authorList>
            <person name="Sutton J.M."/>
            <person name="Baesman S.M."/>
            <person name="Fierst J.L."/>
            <person name="Poret-Peterson A.T."/>
            <person name="Oremland R.S."/>
            <person name="Dunlap D.S."/>
            <person name="Akob D.M."/>
        </authorList>
    </citation>
    <scope>NUCLEOTIDE SEQUENCE [LARGE SCALE GENOMIC DNA]</scope>
    <source>
        <strain evidence="4 5">SFB93</strain>
    </source>
</reference>
<dbReference type="Pfam" id="PF14559">
    <property type="entry name" value="TPR_19"/>
    <property type="match status" value="1"/>
</dbReference>
<name>A0A1L3GTF1_9BACT</name>
<dbReference type="KEGG" id="pef:A7E78_00595"/>
<dbReference type="Pfam" id="PF07719">
    <property type="entry name" value="TPR_2"/>
    <property type="match status" value="1"/>
</dbReference>
<feature type="repeat" description="TPR" evidence="3">
    <location>
        <begin position="118"/>
        <end position="151"/>
    </location>
</feature>
<proteinExistence type="predicted"/>
<dbReference type="Proteomes" id="UP000182517">
    <property type="component" value="Chromosome"/>
</dbReference>
<dbReference type="InterPro" id="IPR051012">
    <property type="entry name" value="CellSynth/LPSAsmb/PSIAsmb"/>
</dbReference>
<feature type="repeat" description="TPR" evidence="3">
    <location>
        <begin position="48"/>
        <end position="81"/>
    </location>
</feature>
<evidence type="ECO:0000256" key="3">
    <source>
        <dbReference type="PROSITE-ProRule" id="PRU00339"/>
    </source>
</evidence>
<evidence type="ECO:0000313" key="5">
    <source>
        <dbReference type="Proteomes" id="UP000182517"/>
    </source>
</evidence>
<dbReference type="STRING" id="1842532.A7E78_00595"/>
<dbReference type="InterPro" id="IPR019734">
    <property type="entry name" value="TPR_rpt"/>
</dbReference>
<accession>A0A1L3GTF1</accession>
<keyword evidence="1" id="KW-0677">Repeat</keyword>
<dbReference type="AlphaFoldDB" id="A0A1L3GTF1"/>
<dbReference type="Pfam" id="PF13414">
    <property type="entry name" value="TPR_11"/>
    <property type="match status" value="1"/>
</dbReference>
<keyword evidence="2 3" id="KW-0802">TPR repeat</keyword>
<dbReference type="PROSITE" id="PS50005">
    <property type="entry name" value="TPR"/>
    <property type="match status" value="5"/>
</dbReference>
<dbReference type="EMBL" id="CP015519">
    <property type="protein sequence ID" value="APG28948.1"/>
    <property type="molecule type" value="Genomic_DNA"/>
</dbReference>
<feature type="repeat" description="TPR" evidence="3">
    <location>
        <begin position="186"/>
        <end position="219"/>
    </location>
</feature>
<dbReference type="PANTHER" id="PTHR45586">
    <property type="entry name" value="TPR REPEAT-CONTAINING PROTEIN PA4667"/>
    <property type="match status" value="1"/>
</dbReference>
<evidence type="ECO:0000256" key="2">
    <source>
        <dbReference type="ARBA" id="ARBA00022803"/>
    </source>
</evidence>
<feature type="repeat" description="TPR" evidence="3">
    <location>
        <begin position="14"/>
        <end position="47"/>
    </location>
</feature>
<dbReference type="SUPFAM" id="SSF81901">
    <property type="entry name" value="HCP-like"/>
    <property type="match status" value="1"/>
</dbReference>
<dbReference type="SMART" id="SM00028">
    <property type="entry name" value="TPR"/>
    <property type="match status" value="6"/>
</dbReference>
<dbReference type="InterPro" id="IPR013105">
    <property type="entry name" value="TPR_2"/>
</dbReference>
<gene>
    <name evidence="4" type="ORF">A7E78_00595</name>
</gene>